<keyword evidence="4" id="KW-1133">Transmembrane helix</keyword>
<evidence type="ECO:0000256" key="2">
    <source>
        <dbReference type="ARBA" id="ARBA00010904"/>
    </source>
</evidence>
<evidence type="ECO:0000256" key="5">
    <source>
        <dbReference type="ARBA" id="ARBA00023128"/>
    </source>
</evidence>
<protein>
    <recommendedName>
        <fullName evidence="7">MICOS complex subunit</fullName>
    </recommendedName>
</protein>
<keyword evidence="5 7" id="KW-0496">Mitochondrion</keyword>
<dbReference type="InterPro" id="IPR033182">
    <property type="entry name" value="MIC26/MIC27_animal"/>
</dbReference>
<feature type="compositionally biased region" description="Basic and acidic residues" evidence="8">
    <location>
        <begin position="231"/>
        <end position="240"/>
    </location>
</feature>
<comment type="similarity">
    <text evidence="2">Belongs to the apolipoprotein O/MICOS complex subunit Mic27 family.</text>
</comment>
<evidence type="ECO:0000256" key="7">
    <source>
        <dbReference type="RuleBase" id="RU363021"/>
    </source>
</evidence>
<evidence type="ECO:0000256" key="6">
    <source>
        <dbReference type="ARBA" id="ARBA00023136"/>
    </source>
</evidence>
<dbReference type="AlphaFoldDB" id="A0A087TA29"/>
<accession>A0A087TA29</accession>
<dbReference type="OrthoDB" id="5973346at2759"/>
<name>A0A087TA29_STEMI</name>
<evidence type="ECO:0000256" key="4">
    <source>
        <dbReference type="ARBA" id="ARBA00022989"/>
    </source>
</evidence>
<evidence type="ECO:0000256" key="8">
    <source>
        <dbReference type="SAM" id="MobiDB-lite"/>
    </source>
</evidence>
<dbReference type="STRING" id="407821.A0A087TA29"/>
<comment type="subcellular location">
    <subcellularLocation>
        <location evidence="7">Mitochondrion inner membrane</location>
    </subcellularLocation>
    <subcellularLocation>
        <location evidence="1">Mitochondrion membrane</location>
    </subcellularLocation>
</comment>
<dbReference type="Pfam" id="PF09769">
    <property type="entry name" value="ApoO"/>
    <property type="match status" value="1"/>
</dbReference>
<dbReference type="GO" id="GO:0042407">
    <property type="term" value="P:cristae formation"/>
    <property type="evidence" value="ECO:0007669"/>
    <property type="project" value="InterPro"/>
</dbReference>
<feature type="region of interest" description="Disordered" evidence="8">
    <location>
        <begin position="227"/>
        <end position="247"/>
    </location>
</feature>
<dbReference type="EMBL" id="KK114246">
    <property type="protein sequence ID" value="KFM61968.1"/>
    <property type="molecule type" value="Genomic_DNA"/>
</dbReference>
<sequence>MHVKTVIACIGTVTAMSTQKLQAKELVPCHECHMKRLPKASELPLYDKSGDQNMECVQVAETSLVSEISVIRKQMADYIAYFDGFRKKAVNVYETGLAHSQSTFDYLKSEENKISRVTLIASGGLLGFIAARRGGIFRKIFYSSAGSGIIFSAFYPSLTKEYLLVSIDYTKNQTSSILEKYGGYDTKKMAEEANAKVDYLKSVMMYESLMAKLNELFYRSKNILTSSSQKSENHSDKAPDEDMYTTR</sequence>
<gene>
    <name evidence="9" type="ORF">X975_16220</name>
</gene>
<evidence type="ECO:0000256" key="1">
    <source>
        <dbReference type="ARBA" id="ARBA00004325"/>
    </source>
</evidence>
<organism evidence="9 10">
    <name type="scientific">Stegodyphus mimosarum</name>
    <name type="common">African social velvet spider</name>
    <dbReference type="NCBI Taxonomy" id="407821"/>
    <lineage>
        <taxon>Eukaryota</taxon>
        <taxon>Metazoa</taxon>
        <taxon>Ecdysozoa</taxon>
        <taxon>Arthropoda</taxon>
        <taxon>Chelicerata</taxon>
        <taxon>Arachnida</taxon>
        <taxon>Araneae</taxon>
        <taxon>Araneomorphae</taxon>
        <taxon>Entelegynae</taxon>
        <taxon>Eresoidea</taxon>
        <taxon>Eresidae</taxon>
        <taxon>Stegodyphus</taxon>
    </lineage>
</organism>
<evidence type="ECO:0000256" key="3">
    <source>
        <dbReference type="ARBA" id="ARBA00022692"/>
    </source>
</evidence>
<keyword evidence="3" id="KW-0812">Transmembrane</keyword>
<proteinExistence type="inferred from homology"/>
<dbReference type="Proteomes" id="UP000054359">
    <property type="component" value="Unassembled WGS sequence"/>
</dbReference>
<evidence type="ECO:0000313" key="9">
    <source>
        <dbReference type="EMBL" id="KFM61968.1"/>
    </source>
</evidence>
<keyword evidence="6" id="KW-0472">Membrane</keyword>
<dbReference type="InterPro" id="IPR019166">
    <property type="entry name" value="MIC26/MIC27"/>
</dbReference>
<dbReference type="OMA" id="KAMVDCH"/>
<dbReference type="GO" id="GO:0061617">
    <property type="term" value="C:MICOS complex"/>
    <property type="evidence" value="ECO:0007669"/>
    <property type="project" value="UniProtKB-UniRule"/>
</dbReference>
<evidence type="ECO:0000313" key="10">
    <source>
        <dbReference type="Proteomes" id="UP000054359"/>
    </source>
</evidence>
<reference evidence="9 10" key="1">
    <citation type="submission" date="2013-11" db="EMBL/GenBank/DDBJ databases">
        <title>Genome sequencing of Stegodyphus mimosarum.</title>
        <authorList>
            <person name="Bechsgaard J."/>
        </authorList>
    </citation>
    <scope>NUCLEOTIDE SEQUENCE [LARGE SCALE GENOMIC DNA]</scope>
</reference>
<keyword evidence="7" id="KW-0999">Mitochondrion inner membrane</keyword>
<feature type="non-terminal residue" evidence="9">
    <location>
        <position position="247"/>
    </location>
</feature>
<comment type="function">
    <text evidence="7">Component of the MICOS complex, a large protein complex of the mitochondrial inner membrane that plays crucial roles in the maintenance of crista junctions, inner membrane architecture, and formation of contact sites to the outer membrane.</text>
</comment>
<comment type="subunit">
    <text evidence="7">Component of the mitochondrial contact site and cristae organizing system (MICOS) complex.</text>
</comment>
<keyword evidence="10" id="KW-1185">Reference proteome</keyword>
<dbReference type="PANTHER" id="PTHR14564">
    <property type="entry name" value="MICOS COMPLEX SUBUNIT MIC26 / MIC27 FAMILY MEMBER"/>
    <property type="match status" value="1"/>
</dbReference>